<reference evidence="2 3" key="1">
    <citation type="submission" date="2021-06" db="EMBL/GenBank/DDBJ databases">
        <title>Genome sequence of Babesia caballi.</title>
        <authorList>
            <person name="Yamagishi J."/>
            <person name="Kidaka T."/>
            <person name="Ochi A."/>
        </authorList>
    </citation>
    <scope>NUCLEOTIDE SEQUENCE [LARGE SCALE GENOMIC DNA]</scope>
    <source>
        <strain evidence="2">USDA-D6B2</strain>
    </source>
</reference>
<keyword evidence="1" id="KW-1133">Transmembrane helix</keyword>
<dbReference type="AlphaFoldDB" id="A0AAV4LS98"/>
<evidence type="ECO:0000313" key="3">
    <source>
        <dbReference type="Proteomes" id="UP001497744"/>
    </source>
</evidence>
<protein>
    <submittedName>
        <fullName evidence="2">Variant erythrocyte surface antigen-1 family protein</fullName>
    </submittedName>
</protein>
<dbReference type="GeneID" id="94194251"/>
<organism evidence="2 3">
    <name type="scientific">Babesia caballi</name>
    <dbReference type="NCBI Taxonomy" id="5871"/>
    <lineage>
        <taxon>Eukaryota</taxon>
        <taxon>Sar</taxon>
        <taxon>Alveolata</taxon>
        <taxon>Apicomplexa</taxon>
        <taxon>Aconoidasida</taxon>
        <taxon>Piroplasmida</taxon>
        <taxon>Babesiidae</taxon>
        <taxon>Babesia</taxon>
    </lineage>
</organism>
<keyword evidence="1" id="KW-0812">Transmembrane</keyword>
<comment type="caution">
    <text evidence="2">The sequence shown here is derived from an EMBL/GenBank/DDBJ whole genome shotgun (WGS) entry which is preliminary data.</text>
</comment>
<dbReference type="Proteomes" id="UP001497744">
    <property type="component" value="Unassembled WGS sequence"/>
</dbReference>
<gene>
    <name evidence="2" type="ORF">BcabD6B2_22050</name>
</gene>
<evidence type="ECO:0000313" key="2">
    <source>
        <dbReference type="EMBL" id="GIX62770.1"/>
    </source>
</evidence>
<evidence type="ECO:0000256" key="1">
    <source>
        <dbReference type="SAM" id="Phobius"/>
    </source>
</evidence>
<sequence>MTSGGKSLTQAPENLKEAIDWVIKIKNNTDDLSKALQELLKEDGSDVAVKVLDKYRIVSERDVESVGTWALNDQKDNLKRLVNGFAEGLNKFVEKDSGIVQNPNISAYNSATSWNNLTTSDKRDCAAILLGIMPVVYIGITYLYWQCEGKGGWAQDNLNDSGGSGSNQGTLKQYMVAFGYAEKDLNSSKNGGNIATQLQSAFSKELQKHKSTASSKSYPNFLVELQKKVLDSTPSQTKTDCPLTSLYLLSYYYITNFLYTVVTTSPGTPSFLGYSGFAALGGGAYGFNLGGLGTFVSTLLTCCCNDVLTQSLTEQVKHFFEPVKVAGSGVSSEHIEKVREALSTSGSDNGLIGKLADGLRQFIGYDGSSNGAPKITGAGIAPSNIATHRLCDATIAFTIGVLEILSKDSSIKDNMGNKEKVDGVISKLSQCYGKGPGVFEGVAKEVEKLGEVKGQGRGNFSEVNSIINAVKTNYESQLSSVNSGVSDIHTKVGTYLENIFKAGKASPVNVTSQLQQLVQNANPVYDAATLNSQIGGVKRNLTPPSSPGFAKNVLEAGKNALMARLEYKTKYISYYDKPQIAKWPDSDGEQKRCAKIFLGCLPLYYQALTYIYWGCHENGGGWNAMTLGSGALRSYFDSQGLLPLYVDRSKRGAHIADSALNKFSEFSKGMTKASPPSPFTYSTFTQKLLGLVKSEGSQNIHNSCPLSALYNGASCYFRYQQIVTAKSAGGAPKTIREMLYFLAALQFSPQYDEFDSYVTSLFRTMLGNPSGGKDDSDLKLQVAVSGSSKTGETLSAADLKSYVASTFHLASAFIGFIQEPSTSGEPWLHSLFSNSQFNLSIPSSGPGIFSVLSNYTYALQFQLSFLYIQCRNTYTVGCGWNQCTFGKTVNQNTTSQIVESHICSVGCTTGAHKSGDHASGYCGHDKCGTKGKPSPLQAFLTDRLKGFSRGHPSDPSSHLATCSGSLCHVPMGFESHLRADDKYQGSHISATLRPFCGGSTTPLRQLSEKLGCLTKRTPRTLGDVFGFTWHLKGQLAKTLNNVRDAQWFGELQDKLPFSYQLKNDSGGNLKNFVGTAHTNSHDTADLTSLYSPKCKEKGNNCGPYLYPLTYSDGATYAPAHAAVYLSWVLYLTDELYESLQEFLDTFNGHACKNCTHRCAHSTASPCSCP</sequence>
<keyword evidence="1" id="KW-0472">Membrane</keyword>
<dbReference type="InterPro" id="IPR024751">
    <property type="entry name" value="VESA1"/>
</dbReference>
<feature type="transmembrane region" description="Helical" evidence="1">
    <location>
        <begin position="125"/>
        <end position="145"/>
    </location>
</feature>
<name>A0AAV4LS98_BABCB</name>
<dbReference type="EMBL" id="BPLF01000002">
    <property type="protein sequence ID" value="GIX62770.1"/>
    <property type="molecule type" value="Genomic_DNA"/>
</dbReference>
<dbReference type="RefSeq" id="XP_067714839.1">
    <property type="nucleotide sequence ID" value="XM_067858738.1"/>
</dbReference>
<proteinExistence type="predicted"/>
<dbReference type="Pfam" id="PF12785">
    <property type="entry name" value="VESA1_N"/>
    <property type="match status" value="1"/>
</dbReference>
<accession>A0AAV4LS98</accession>
<keyword evidence="3" id="KW-1185">Reference proteome</keyword>